<dbReference type="EMBL" id="JANBVO010000001">
    <property type="protein sequence ID" value="KAJ9157314.1"/>
    <property type="molecule type" value="Genomic_DNA"/>
</dbReference>
<dbReference type="AlphaFoldDB" id="A0AA38VXC3"/>
<dbReference type="Pfam" id="PF12796">
    <property type="entry name" value="Ank_2"/>
    <property type="match status" value="1"/>
</dbReference>
<proteinExistence type="predicted"/>
<dbReference type="InterPro" id="IPR036770">
    <property type="entry name" value="Ankyrin_rpt-contain_sf"/>
</dbReference>
<keyword evidence="1" id="KW-0677">Repeat</keyword>
<dbReference type="PROSITE" id="PS50088">
    <property type="entry name" value="ANK_REPEAT"/>
    <property type="match status" value="2"/>
</dbReference>
<organism evidence="5 6">
    <name type="scientific">Pleurostoma richardsiae</name>
    <dbReference type="NCBI Taxonomy" id="41990"/>
    <lineage>
        <taxon>Eukaryota</taxon>
        <taxon>Fungi</taxon>
        <taxon>Dikarya</taxon>
        <taxon>Ascomycota</taxon>
        <taxon>Pezizomycotina</taxon>
        <taxon>Sordariomycetes</taxon>
        <taxon>Sordariomycetidae</taxon>
        <taxon>Calosphaeriales</taxon>
        <taxon>Pleurostomataceae</taxon>
        <taxon>Pleurostoma</taxon>
    </lineage>
</organism>
<feature type="repeat" description="ANK" evidence="3">
    <location>
        <begin position="236"/>
        <end position="262"/>
    </location>
</feature>
<evidence type="ECO:0000256" key="1">
    <source>
        <dbReference type="ARBA" id="ARBA00022737"/>
    </source>
</evidence>
<protein>
    <submittedName>
        <fullName evidence="5">Ankyrin</fullName>
    </submittedName>
</protein>
<dbReference type="Pfam" id="PF13637">
    <property type="entry name" value="Ank_4"/>
    <property type="match status" value="1"/>
</dbReference>
<gene>
    <name evidence="5" type="ORF">NKR23_g253</name>
</gene>
<keyword evidence="2 3" id="KW-0040">ANK repeat</keyword>
<dbReference type="PANTHER" id="PTHR24198:SF165">
    <property type="entry name" value="ANKYRIN REPEAT-CONTAINING PROTEIN-RELATED"/>
    <property type="match status" value="1"/>
</dbReference>
<feature type="repeat" description="ANK" evidence="3">
    <location>
        <begin position="270"/>
        <end position="302"/>
    </location>
</feature>
<sequence length="605" mass="66993">MDPISAIASVAGLLDVVGRLSKVLYRMQRDLRMAEEDIHSTQTHVQLLKDEIHIARALRIQEIGRDMVEDQVPDASSGTSDHEPGLGAGRFSMTEESFSEALSVTEDLLSEIETACPPTAEPLSWKKRIKWVLSNKDLCAKLQGKAHTVESTLQNIVSFEQLYGSPVSYGHFLFSRDLHFESWKKVRQALIRNYSHPSSGGILLGWTQAWSASIWTRRAKSLLLNGAARGNDVTESGCPMLDYAIEGGSTKVVRLLLDHGADPAVGYGDSCMTPLQSAFLRGRLEAARVLLNAGADIEEVDNDGFSVLSYLWVTEGLVQNSLEFLRLCMSNDFMAINSTDDRGWTAFHRIASIGTAEDINACLRLGASLSQRTDWYGWTPLFFAAAHDNVDTFNAILQHAGPDILEVLDGDGWNLLHCCVYFGAPRVLRLLLELGVDVAKKTLPAPMPEDPELAYLELTVYDIAVYMGPARYRMLTELLTATGRDAILEEWDDVFWDASASKNWRRDTFREIEPAGASDTAAVFGAEDVDDKWTLLHWASYCGSPKVQRLLMLKGAKPEHMKGITAYLPPSLEDLGASEYIHGEGPRPFVPASRIIGLDEDELEN</sequence>
<evidence type="ECO:0000256" key="4">
    <source>
        <dbReference type="SAM" id="MobiDB-lite"/>
    </source>
</evidence>
<dbReference type="InterPro" id="IPR002110">
    <property type="entry name" value="Ankyrin_rpt"/>
</dbReference>
<feature type="region of interest" description="Disordered" evidence="4">
    <location>
        <begin position="70"/>
        <end position="90"/>
    </location>
</feature>
<dbReference type="Proteomes" id="UP001174694">
    <property type="component" value="Unassembled WGS sequence"/>
</dbReference>
<evidence type="ECO:0000256" key="3">
    <source>
        <dbReference type="PROSITE-ProRule" id="PRU00023"/>
    </source>
</evidence>
<accession>A0AA38VXC3</accession>
<comment type="caution">
    <text evidence="5">The sequence shown here is derived from an EMBL/GenBank/DDBJ whole genome shotgun (WGS) entry which is preliminary data.</text>
</comment>
<dbReference type="Pfam" id="PF00023">
    <property type="entry name" value="Ank"/>
    <property type="match status" value="1"/>
</dbReference>
<dbReference type="PANTHER" id="PTHR24198">
    <property type="entry name" value="ANKYRIN REPEAT AND PROTEIN KINASE DOMAIN-CONTAINING PROTEIN"/>
    <property type="match status" value="1"/>
</dbReference>
<reference evidence="5" key="1">
    <citation type="submission" date="2022-07" db="EMBL/GenBank/DDBJ databases">
        <title>Fungi with potential for degradation of polypropylene.</title>
        <authorList>
            <person name="Gostincar C."/>
        </authorList>
    </citation>
    <scope>NUCLEOTIDE SEQUENCE</scope>
    <source>
        <strain evidence="5">EXF-13308</strain>
    </source>
</reference>
<evidence type="ECO:0000256" key="2">
    <source>
        <dbReference type="ARBA" id="ARBA00023043"/>
    </source>
</evidence>
<name>A0AA38VXC3_9PEZI</name>
<dbReference type="PROSITE" id="PS50297">
    <property type="entry name" value="ANK_REP_REGION"/>
    <property type="match status" value="2"/>
</dbReference>
<dbReference type="Gene3D" id="1.25.40.20">
    <property type="entry name" value="Ankyrin repeat-containing domain"/>
    <property type="match status" value="2"/>
</dbReference>
<keyword evidence="6" id="KW-1185">Reference proteome</keyword>
<dbReference type="SUPFAM" id="SSF48403">
    <property type="entry name" value="Ankyrin repeat"/>
    <property type="match status" value="1"/>
</dbReference>
<evidence type="ECO:0000313" key="5">
    <source>
        <dbReference type="EMBL" id="KAJ9157314.1"/>
    </source>
</evidence>
<evidence type="ECO:0000313" key="6">
    <source>
        <dbReference type="Proteomes" id="UP001174694"/>
    </source>
</evidence>
<dbReference type="SMART" id="SM00248">
    <property type="entry name" value="ANK"/>
    <property type="match status" value="6"/>
</dbReference>